<keyword evidence="2" id="KW-0547">Nucleotide-binding</keyword>
<dbReference type="InterPro" id="IPR011009">
    <property type="entry name" value="Kinase-like_dom_sf"/>
</dbReference>
<accession>A0A316TNK5</accession>
<dbReference type="PANTHER" id="PTHR24349">
    <property type="entry name" value="SERINE/THREONINE-PROTEIN KINASE"/>
    <property type="match status" value="1"/>
</dbReference>
<evidence type="ECO:0000313" key="7">
    <source>
        <dbReference type="Proteomes" id="UP000245507"/>
    </source>
</evidence>
<comment type="caution">
    <text evidence="6">The sequence shown here is derived from an EMBL/GenBank/DDBJ whole genome shotgun (WGS) entry which is preliminary data.</text>
</comment>
<keyword evidence="1" id="KW-0808">Transferase</keyword>
<evidence type="ECO:0000256" key="3">
    <source>
        <dbReference type="ARBA" id="ARBA00022777"/>
    </source>
</evidence>
<keyword evidence="3 6" id="KW-0418">Kinase</keyword>
<keyword evidence="7" id="KW-1185">Reference proteome</keyword>
<dbReference type="OrthoDB" id="3404503at2"/>
<dbReference type="GO" id="GO:0005524">
    <property type="term" value="F:ATP binding"/>
    <property type="evidence" value="ECO:0007669"/>
    <property type="project" value="UniProtKB-KW"/>
</dbReference>
<evidence type="ECO:0000256" key="2">
    <source>
        <dbReference type="ARBA" id="ARBA00022741"/>
    </source>
</evidence>
<organism evidence="6 7">
    <name type="scientific">Nocardioides silvaticus</name>
    <dbReference type="NCBI Taxonomy" id="2201891"/>
    <lineage>
        <taxon>Bacteria</taxon>
        <taxon>Bacillati</taxon>
        <taxon>Actinomycetota</taxon>
        <taxon>Actinomycetes</taxon>
        <taxon>Propionibacteriales</taxon>
        <taxon>Nocardioidaceae</taxon>
        <taxon>Nocardioides</taxon>
    </lineage>
</organism>
<dbReference type="InterPro" id="IPR000719">
    <property type="entry name" value="Prot_kinase_dom"/>
</dbReference>
<dbReference type="Pfam" id="PF00533">
    <property type="entry name" value="BRCT"/>
    <property type="match status" value="1"/>
</dbReference>
<evidence type="ECO:0000259" key="5">
    <source>
        <dbReference type="PROSITE" id="PS50011"/>
    </source>
</evidence>
<dbReference type="SMART" id="SM00220">
    <property type="entry name" value="S_TKc"/>
    <property type="match status" value="1"/>
</dbReference>
<proteinExistence type="predicted"/>
<evidence type="ECO:0000256" key="1">
    <source>
        <dbReference type="ARBA" id="ARBA00022679"/>
    </source>
</evidence>
<keyword evidence="4" id="KW-0067">ATP-binding</keyword>
<dbReference type="AlphaFoldDB" id="A0A316TNK5"/>
<dbReference type="PROSITE" id="PS00108">
    <property type="entry name" value="PROTEIN_KINASE_ST"/>
    <property type="match status" value="1"/>
</dbReference>
<dbReference type="Proteomes" id="UP000245507">
    <property type="component" value="Unassembled WGS sequence"/>
</dbReference>
<dbReference type="EMBL" id="QGDD01000010">
    <property type="protein sequence ID" value="PWN01326.1"/>
    <property type="molecule type" value="Genomic_DNA"/>
</dbReference>
<dbReference type="Gene3D" id="3.40.50.10190">
    <property type="entry name" value="BRCT domain"/>
    <property type="match status" value="1"/>
</dbReference>
<keyword evidence="6" id="KW-0723">Serine/threonine-protein kinase</keyword>
<dbReference type="InterPro" id="IPR036420">
    <property type="entry name" value="BRCT_dom_sf"/>
</dbReference>
<dbReference type="GO" id="GO:0004674">
    <property type="term" value="F:protein serine/threonine kinase activity"/>
    <property type="evidence" value="ECO:0007669"/>
    <property type="project" value="UniProtKB-KW"/>
</dbReference>
<evidence type="ECO:0000256" key="4">
    <source>
        <dbReference type="ARBA" id="ARBA00022840"/>
    </source>
</evidence>
<name>A0A316TNK5_9ACTN</name>
<protein>
    <submittedName>
        <fullName evidence="6">Serine/threonine protein kinase</fullName>
    </submittedName>
</protein>
<dbReference type="PROSITE" id="PS50011">
    <property type="entry name" value="PROTEIN_KINASE_DOM"/>
    <property type="match status" value="1"/>
</dbReference>
<dbReference type="RefSeq" id="WP_109696868.1">
    <property type="nucleotide sequence ID" value="NZ_QGDD01000010.1"/>
</dbReference>
<feature type="domain" description="Protein kinase" evidence="5">
    <location>
        <begin position="20"/>
        <end position="270"/>
    </location>
</feature>
<reference evidence="6 7" key="1">
    <citation type="submission" date="2018-05" db="EMBL/GenBank/DDBJ databases">
        <title>Nocardioides silvaticus genome.</title>
        <authorList>
            <person name="Li C."/>
            <person name="Wang G."/>
        </authorList>
    </citation>
    <scope>NUCLEOTIDE SEQUENCE [LARGE SCALE GENOMIC DNA]</scope>
    <source>
        <strain evidence="6 7">CCTCC AB 2018079</strain>
    </source>
</reference>
<dbReference type="SUPFAM" id="SSF56112">
    <property type="entry name" value="Protein kinase-like (PK-like)"/>
    <property type="match status" value="1"/>
</dbReference>
<sequence>MPPPTLRLNTVLVTDDGPRYLVERKLGAGGFGTTYFGHRVTKSGRVMELAKVCIKVCTSRKDWHGEAFFGELLADDPRVVRLRDAVVRTTGSGTSQRRKYILIFDYMEGGTVADAIRRGELCWTEARTRREIKALLRLLARLHDAGVTHRDLKPDNVYLRDGKLVVGDFGITQLDLDPRHSSAYAMSPRFAPKEAVASWRWGQADDVFQVGLLAATLVSGETWGTETVSVPAISRLPVSDEFKSWIWHATGAKAKRYWDAGDAIEALDALRTTSIAPGRVPRSLAGQVVVFTGGIAGMPRREAAEAARSAGAVVQSSVGDATTLVVVGKVNRGAGANEGLKLFATRERLRRGQDIRVISDAQFRRAVRSHSRRAVLAP</sequence>
<gene>
    <name evidence="6" type="ORF">DJ010_19410</name>
</gene>
<dbReference type="SUPFAM" id="SSF52113">
    <property type="entry name" value="BRCT domain"/>
    <property type="match status" value="1"/>
</dbReference>
<dbReference type="Gene3D" id="1.10.510.10">
    <property type="entry name" value="Transferase(Phosphotransferase) domain 1"/>
    <property type="match status" value="1"/>
</dbReference>
<dbReference type="InterPro" id="IPR008271">
    <property type="entry name" value="Ser/Thr_kinase_AS"/>
</dbReference>
<dbReference type="InterPro" id="IPR001357">
    <property type="entry name" value="BRCT_dom"/>
</dbReference>
<dbReference type="InterPro" id="IPR050205">
    <property type="entry name" value="CDPK_Ser/Thr_kinases"/>
</dbReference>
<evidence type="ECO:0000313" key="6">
    <source>
        <dbReference type="EMBL" id="PWN01326.1"/>
    </source>
</evidence>
<dbReference type="Pfam" id="PF00069">
    <property type="entry name" value="Pkinase"/>
    <property type="match status" value="1"/>
</dbReference>